<name>A0ABR0KDD6_9EURO</name>
<feature type="compositionally biased region" description="Polar residues" evidence="1">
    <location>
        <begin position="338"/>
        <end position="359"/>
    </location>
</feature>
<keyword evidence="3" id="KW-1185">Reference proteome</keyword>
<accession>A0ABR0KDD6</accession>
<evidence type="ECO:0000256" key="1">
    <source>
        <dbReference type="SAM" id="MobiDB-lite"/>
    </source>
</evidence>
<feature type="compositionally biased region" description="Basic and acidic residues" evidence="1">
    <location>
        <begin position="407"/>
        <end position="436"/>
    </location>
</feature>
<proteinExistence type="predicted"/>
<feature type="compositionally biased region" description="Pro residues" evidence="1">
    <location>
        <begin position="206"/>
        <end position="215"/>
    </location>
</feature>
<feature type="compositionally biased region" description="Polar residues" evidence="1">
    <location>
        <begin position="122"/>
        <end position="146"/>
    </location>
</feature>
<feature type="compositionally biased region" description="Polar residues" evidence="1">
    <location>
        <begin position="232"/>
        <end position="249"/>
    </location>
</feature>
<dbReference type="Proteomes" id="UP001345013">
    <property type="component" value="Unassembled WGS sequence"/>
</dbReference>
<feature type="region of interest" description="Disordered" evidence="1">
    <location>
        <begin position="75"/>
        <end position="159"/>
    </location>
</feature>
<reference evidence="2 3" key="1">
    <citation type="submission" date="2023-08" db="EMBL/GenBank/DDBJ databases">
        <title>Black Yeasts Isolated from many extreme environments.</title>
        <authorList>
            <person name="Coleine C."/>
            <person name="Stajich J.E."/>
            <person name="Selbmann L."/>
        </authorList>
    </citation>
    <scope>NUCLEOTIDE SEQUENCE [LARGE SCALE GENOMIC DNA]</scope>
    <source>
        <strain evidence="2 3">CCFEE 5885</strain>
    </source>
</reference>
<feature type="compositionally biased region" description="Polar residues" evidence="1">
    <location>
        <begin position="75"/>
        <end position="102"/>
    </location>
</feature>
<gene>
    <name evidence="2" type="ORF">LTR24_004032</name>
</gene>
<sequence>MPKSIQDLEREVLNLEQQKINIQIQIWNAKDNLLKAQTSQDRKLGNDIDPIVSGSSSQGQNQITNTTQSDVRLTQASSQGQENNNSRPADSHSTPQQRNVSHLGSVEPGSVDSHNARVDNRGMSTNSAQPGQAFSNINNPESSTLSPRKELPSPVKPVPLTPEQIAQVQLKAQYAGMGMVPSPSRPSTAMANLRSHLDNIRSQHMPSPPIHPPSPQQEAAPSSQEASLLQQRQITSQTSGQGSTPNDQFIQYGRPEEAASNHRLSVMPPTQDAGFFPYDTPAGALRTLLQPGHNTTQDSPTLSHNELHHSQIPLDQEAQQTPTTNTFSFYAGLQGIPTNPALQHDNASSEVDRTFSSAGRTAPRLGRGLTKKSKDTTSPSSLNRGSDSTTQTSNILQRKRTPSVEITDQRPRQRLRSEDSRVKTPPLNDKDKIKSEDEVDPFNGFRPAEQGRQITFGVIDEFNAAPPLTRPQRPDEESNNSNHAPHPVQQWQPPAARASRRQPPPTAARSADCLKNSGRQINENYSEDDEETPQAQQHRHRRQVTGTPALVAEATKNTYEIDQVAPRPARPRKPQGPYKTPEYKPLSPAERHDLEKRFCCQVAKIIGSKICVNKPPMPFDNVRIFDRLRERLLGKNFGDAGDGDEEAGDNNNTEKYRTATDFQNDARRMLQDYVKLGCCEGCPFEATGNARVMCYRMRLTSILDARMREIKQCIYECEIDFDASDWEGRRKRIDTWFSEADFQEAGHDATR</sequence>
<comment type="caution">
    <text evidence="2">The sequence shown here is derived from an EMBL/GenBank/DDBJ whole genome shotgun (WGS) entry which is preliminary data.</text>
</comment>
<dbReference type="EMBL" id="JAVRRG010000039">
    <property type="protein sequence ID" value="KAK5093837.1"/>
    <property type="molecule type" value="Genomic_DNA"/>
</dbReference>
<feature type="region of interest" description="Disordered" evidence="1">
    <location>
        <begin position="338"/>
        <end position="587"/>
    </location>
</feature>
<feature type="compositionally biased region" description="Low complexity" evidence="1">
    <location>
        <begin position="216"/>
        <end position="231"/>
    </location>
</feature>
<evidence type="ECO:0000313" key="3">
    <source>
        <dbReference type="Proteomes" id="UP001345013"/>
    </source>
</evidence>
<feature type="region of interest" description="Disordered" evidence="1">
    <location>
        <begin position="200"/>
        <end position="250"/>
    </location>
</feature>
<feature type="compositionally biased region" description="Polar residues" evidence="1">
    <location>
        <begin position="382"/>
        <end position="396"/>
    </location>
</feature>
<organism evidence="2 3">
    <name type="scientific">Lithohypha guttulata</name>
    <dbReference type="NCBI Taxonomy" id="1690604"/>
    <lineage>
        <taxon>Eukaryota</taxon>
        <taxon>Fungi</taxon>
        <taxon>Dikarya</taxon>
        <taxon>Ascomycota</taxon>
        <taxon>Pezizomycotina</taxon>
        <taxon>Eurotiomycetes</taxon>
        <taxon>Chaetothyriomycetidae</taxon>
        <taxon>Chaetothyriales</taxon>
        <taxon>Trichomeriaceae</taxon>
        <taxon>Lithohypha</taxon>
    </lineage>
</organism>
<protein>
    <submittedName>
        <fullName evidence="2">Uncharacterized protein</fullName>
    </submittedName>
</protein>
<evidence type="ECO:0000313" key="2">
    <source>
        <dbReference type="EMBL" id="KAK5093837.1"/>
    </source>
</evidence>